<feature type="compositionally biased region" description="Low complexity" evidence="1">
    <location>
        <begin position="745"/>
        <end position="762"/>
    </location>
</feature>
<dbReference type="InterPro" id="IPR014710">
    <property type="entry name" value="RmlC-like_jellyroll"/>
</dbReference>
<feature type="region of interest" description="Disordered" evidence="1">
    <location>
        <begin position="727"/>
        <end position="762"/>
    </location>
</feature>
<dbReference type="RefSeq" id="XP_029240138.1">
    <property type="nucleotide sequence ID" value="XM_029380005.1"/>
</dbReference>
<dbReference type="AlphaFoldDB" id="A0A3R7L5E3"/>
<comment type="caution">
    <text evidence="3">The sequence shown here is derived from an EMBL/GenBank/DDBJ whole genome shotgun (WGS) entry which is preliminary data.</text>
</comment>
<evidence type="ECO:0000313" key="3">
    <source>
        <dbReference type="EMBL" id="RNF07977.1"/>
    </source>
</evidence>
<dbReference type="OMA" id="KRIWGCV"/>
<dbReference type="SUPFAM" id="SSF51206">
    <property type="entry name" value="cAMP-binding domain-like"/>
    <property type="match status" value="1"/>
</dbReference>
<organism evidence="3 4">
    <name type="scientific">Trypanosoma rangeli</name>
    <dbReference type="NCBI Taxonomy" id="5698"/>
    <lineage>
        <taxon>Eukaryota</taxon>
        <taxon>Discoba</taxon>
        <taxon>Euglenozoa</taxon>
        <taxon>Kinetoplastea</taxon>
        <taxon>Metakinetoplastina</taxon>
        <taxon>Trypanosomatida</taxon>
        <taxon>Trypanosomatidae</taxon>
        <taxon>Trypanosoma</taxon>
        <taxon>Herpetosoma</taxon>
    </lineage>
</organism>
<keyword evidence="4" id="KW-1185">Reference proteome</keyword>
<feature type="domain" description="Cyclic nucleotide-binding" evidence="2">
    <location>
        <begin position="133"/>
        <end position="181"/>
    </location>
</feature>
<dbReference type="OrthoDB" id="2118811at2759"/>
<evidence type="ECO:0000259" key="2">
    <source>
        <dbReference type="PROSITE" id="PS50042"/>
    </source>
</evidence>
<evidence type="ECO:0000256" key="1">
    <source>
        <dbReference type="SAM" id="MobiDB-lite"/>
    </source>
</evidence>
<name>A0A3R7L5E3_TRYRA</name>
<gene>
    <name evidence="3" type="ORF">TraAM80_03022</name>
</gene>
<dbReference type="Pfam" id="PF21850">
    <property type="entry name" value="DUF6909"/>
    <property type="match status" value="2"/>
</dbReference>
<dbReference type="PROSITE" id="PS50042">
    <property type="entry name" value="CNMP_BINDING_3"/>
    <property type="match status" value="1"/>
</dbReference>
<dbReference type="InterPro" id="IPR054204">
    <property type="entry name" value="DUF6909"/>
</dbReference>
<dbReference type="InterPro" id="IPR000595">
    <property type="entry name" value="cNMP-bd_dom"/>
</dbReference>
<dbReference type="EMBL" id="MKGL01000075">
    <property type="protein sequence ID" value="RNF07977.1"/>
    <property type="molecule type" value="Genomic_DNA"/>
</dbReference>
<protein>
    <submittedName>
        <fullName evidence="3">Cyclic nucleotide-binding protein</fullName>
    </submittedName>
</protein>
<dbReference type="InterPro" id="IPR018490">
    <property type="entry name" value="cNMP-bd_dom_sf"/>
</dbReference>
<dbReference type="Gene3D" id="2.60.120.10">
    <property type="entry name" value="Jelly Rolls"/>
    <property type="match status" value="1"/>
</dbReference>
<reference evidence="3 4" key="1">
    <citation type="journal article" date="2018" name="BMC Genomics">
        <title>Genomic comparison of Trypanosoma conorhini and Trypanosoma rangeli to Trypanosoma cruzi strains of high and low virulence.</title>
        <authorList>
            <person name="Bradwell K.R."/>
            <person name="Koparde V.N."/>
            <person name="Matveyev A.V."/>
            <person name="Serrano M.G."/>
            <person name="Alves J.M."/>
            <person name="Parikh H."/>
            <person name="Huang B."/>
            <person name="Lee V."/>
            <person name="Espinosa-Alvarez O."/>
            <person name="Ortiz P.A."/>
            <person name="Costa-Martins A.G."/>
            <person name="Teixeira M.M."/>
            <person name="Buck G.A."/>
        </authorList>
    </citation>
    <scope>NUCLEOTIDE SEQUENCE [LARGE SCALE GENOMIC DNA]</scope>
    <source>
        <strain evidence="3 4">AM80</strain>
    </source>
</reference>
<sequence length="972" mass="109520">MSKICVPLSEELLASTTECLATTPGAENAESRTGSTYTAIMGSTPSEAGGGRPKCVVARVIEDVVRPLRNVRVLSHKKFWHGDESPETSSSCMNCHTEQSGEVCRSLVPGPVIAKELPAHDEEIISFLQNTEHLYLLRREEMREAARASLRREYLPGEVVLPEGGHALHVYAVVCGEVEVFDPNKGDAATQYAWTRAQPVPHQQGKMKKNWSCTADGECNFLDPASDDEEVSKMWVPQQSEWLFGSSSSQEEYKFMTHCGRVKPGMVFGLELCVLGDASPLRYVTGQATDRTVLALIPSPLVQQLLERNRYFAQSVGRRVSEGDVFIPVREFCRYVFMPSAAMNEYLPLWTILDCYTKIENVIHTKLKSNKIDTAAWSYALKRLPENVTTTFFFNLVLGLPPFVATRMREEAKKADARHFLKDGKHKVHTNRTAVTYIRTKERRRCTWHLGMEGKVLVLLRDGYTDLLDFISMLCVHIIESNKLRGRVQGMVHPPAIDVLDEYLQNREVDESAGIVRDNASELERVRDVLRHLPLTEEEQKGLLDVWQTDCLVKIYEIMMHREEFSVRVDPSVSRRFQTNPFVEWALNLRACIMQKMGMERYWAPPEDLCIDIVSSNTHCIKNLLSSFHRKHHHVIEEYARHDKRLGPLENWHTLEDALYASTKGVLSTDRTDLREEYAKALEESGIMVLADTAMTGLQVDIIPVHALNFETVDSLIRDFLKKHFSDPKQSNSTNWSQVCKPRTSSKMSTDSVSSSDSQCSQTNHSRLDRHFIINMDFAFGAQAEGICRAIFSVFGHRIRSVNVIGKAGGFVGKRGDIQLPKEVLMSKSGLLVEDPQDELRRCRNQGLTAERLQQLAGPNVSVHEGRLLTIAGTMLQNVRMLKFYKRIWGCVGAEMEGSYFARALEDFYRQGIANRALETRFAYYTSDLPLVSCTPNGVASASLSAPMAPAEGVPPLYAIVRGILENILLPG</sequence>
<dbReference type="Proteomes" id="UP000283634">
    <property type="component" value="Unassembled WGS sequence"/>
</dbReference>
<evidence type="ECO:0000313" key="4">
    <source>
        <dbReference type="Proteomes" id="UP000283634"/>
    </source>
</evidence>
<feature type="compositionally biased region" description="Polar residues" evidence="1">
    <location>
        <begin position="728"/>
        <end position="738"/>
    </location>
</feature>
<accession>A0A3R7L5E3</accession>
<proteinExistence type="predicted"/>
<dbReference type="VEuPathDB" id="TriTrypDB:TRSC58_03435"/>
<dbReference type="GeneID" id="40326955"/>